<evidence type="ECO:0000313" key="3">
    <source>
        <dbReference type="Proteomes" id="UP000271889"/>
    </source>
</evidence>
<evidence type="ECO:0000256" key="1">
    <source>
        <dbReference type="SAM" id="MobiDB-lite"/>
    </source>
</evidence>
<name>A0A3P7N4J5_CYLGO</name>
<feature type="compositionally biased region" description="Basic and acidic residues" evidence="1">
    <location>
        <begin position="49"/>
        <end position="61"/>
    </location>
</feature>
<reference evidence="2 3" key="1">
    <citation type="submission" date="2018-11" db="EMBL/GenBank/DDBJ databases">
        <authorList>
            <consortium name="Pathogen Informatics"/>
        </authorList>
    </citation>
    <scope>NUCLEOTIDE SEQUENCE [LARGE SCALE GENOMIC DNA]</scope>
</reference>
<evidence type="ECO:0000313" key="2">
    <source>
        <dbReference type="EMBL" id="VDN31523.1"/>
    </source>
</evidence>
<dbReference type="EMBL" id="UYRV01119085">
    <property type="protein sequence ID" value="VDN31523.1"/>
    <property type="molecule type" value="Genomic_DNA"/>
</dbReference>
<sequence length="61" mass="6886">MVSSVSSTTGSTSTSHMDNIHNVGVCWRAGSAEAVRLLQRRHHRHGEQRRRGERELTVRFG</sequence>
<protein>
    <submittedName>
        <fullName evidence="2">Uncharacterized protein</fullName>
    </submittedName>
</protein>
<gene>
    <name evidence="2" type="ORF">CGOC_LOCUS11845</name>
</gene>
<accession>A0A3P7N4J5</accession>
<dbReference type="AlphaFoldDB" id="A0A3P7N4J5"/>
<keyword evidence="3" id="KW-1185">Reference proteome</keyword>
<proteinExistence type="predicted"/>
<dbReference type="Proteomes" id="UP000271889">
    <property type="component" value="Unassembled WGS sequence"/>
</dbReference>
<feature type="region of interest" description="Disordered" evidence="1">
    <location>
        <begin position="41"/>
        <end position="61"/>
    </location>
</feature>
<organism evidence="2 3">
    <name type="scientific">Cylicostephanus goldi</name>
    <name type="common">Nematode worm</name>
    <dbReference type="NCBI Taxonomy" id="71465"/>
    <lineage>
        <taxon>Eukaryota</taxon>
        <taxon>Metazoa</taxon>
        <taxon>Ecdysozoa</taxon>
        <taxon>Nematoda</taxon>
        <taxon>Chromadorea</taxon>
        <taxon>Rhabditida</taxon>
        <taxon>Rhabditina</taxon>
        <taxon>Rhabditomorpha</taxon>
        <taxon>Strongyloidea</taxon>
        <taxon>Strongylidae</taxon>
        <taxon>Cylicostephanus</taxon>
    </lineage>
</organism>